<dbReference type="EMBL" id="MU865050">
    <property type="protein sequence ID" value="KAK4458977.1"/>
    <property type="molecule type" value="Genomic_DNA"/>
</dbReference>
<comment type="caution">
    <text evidence="2">The sequence shown here is derived from an EMBL/GenBank/DDBJ whole genome shotgun (WGS) entry which is preliminary data.</text>
</comment>
<evidence type="ECO:0000313" key="3">
    <source>
        <dbReference type="Proteomes" id="UP001321749"/>
    </source>
</evidence>
<proteinExistence type="predicted"/>
<keyword evidence="3" id="KW-1185">Reference proteome</keyword>
<dbReference type="Proteomes" id="UP001321749">
    <property type="component" value="Unassembled WGS sequence"/>
</dbReference>
<accession>A0AAV9HHN0</accession>
<evidence type="ECO:0000313" key="2">
    <source>
        <dbReference type="EMBL" id="KAK4458977.1"/>
    </source>
</evidence>
<organism evidence="2 3">
    <name type="scientific">Cladorrhinum samala</name>
    <dbReference type="NCBI Taxonomy" id="585594"/>
    <lineage>
        <taxon>Eukaryota</taxon>
        <taxon>Fungi</taxon>
        <taxon>Dikarya</taxon>
        <taxon>Ascomycota</taxon>
        <taxon>Pezizomycotina</taxon>
        <taxon>Sordariomycetes</taxon>
        <taxon>Sordariomycetidae</taxon>
        <taxon>Sordariales</taxon>
        <taxon>Podosporaceae</taxon>
        <taxon>Cladorrhinum</taxon>
    </lineage>
</organism>
<reference evidence="2" key="1">
    <citation type="journal article" date="2023" name="Mol. Phylogenet. Evol.">
        <title>Genome-scale phylogeny and comparative genomics of the fungal order Sordariales.</title>
        <authorList>
            <person name="Hensen N."/>
            <person name="Bonometti L."/>
            <person name="Westerberg I."/>
            <person name="Brannstrom I.O."/>
            <person name="Guillou S."/>
            <person name="Cros-Aarteil S."/>
            <person name="Calhoun S."/>
            <person name="Haridas S."/>
            <person name="Kuo A."/>
            <person name="Mondo S."/>
            <person name="Pangilinan J."/>
            <person name="Riley R."/>
            <person name="LaButti K."/>
            <person name="Andreopoulos B."/>
            <person name="Lipzen A."/>
            <person name="Chen C."/>
            <person name="Yan M."/>
            <person name="Daum C."/>
            <person name="Ng V."/>
            <person name="Clum A."/>
            <person name="Steindorff A."/>
            <person name="Ohm R.A."/>
            <person name="Martin F."/>
            <person name="Silar P."/>
            <person name="Natvig D.O."/>
            <person name="Lalanne C."/>
            <person name="Gautier V."/>
            <person name="Ament-Velasquez S.L."/>
            <person name="Kruys A."/>
            <person name="Hutchinson M.I."/>
            <person name="Powell A.J."/>
            <person name="Barry K."/>
            <person name="Miller A.N."/>
            <person name="Grigoriev I.V."/>
            <person name="Debuchy R."/>
            <person name="Gladieux P."/>
            <person name="Hiltunen Thoren M."/>
            <person name="Johannesson H."/>
        </authorList>
    </citation>
    <scope>NUCLEOTIDE SEQUENCE</scope>
    <source>
        <strain evidence="2">PSN324</strain>
    </source>
</reference>
<sequence>MSLNAYNPQCTLDQCLNQVIGSIYLNPAAQVSACVSQFGSPATVTLTNIPDVVFSTSTVTVPYTDIIISTSTAYSTVLEAATSYLEVPETVTEFTATRVSTETIVATQPAVTFYRKRDAKIKKRGGCKPRGSSTASSEEPLTTSESAIEEPSTTSSAPNCVNLEQYSSACSCIGAVSDATQVVTLSDAVPTSFITETFTSTAPASISTSVVTVIVTETQTQLATTTATKTLETVLDSVETATSTIPGGVVLAPTVTAFLRANPENRLLALDSGWVRFSTGNAGKVQLVVASGRIASADSPNDTLVARRFSATAPYGNMVFTSVRGTFDTPATCVPDKNGILSCATADGVFNTVYSCGTFVYLAPAGGLSGCTEMSLTLSLT</sequence>
<gene>
    <name evidence="2" type="ORF">QBC42DRAFT_290003</name>
</gene>
<feature type="compositionally biased region" description="Polar residues" evidence="1">
    <location>
        <begin position="131"/>
        <end position="158"/>
    </location>
</feature>
<feature type="region of interest" description="Disordered" evidence="1">
    <location>
        <begin position="123"/>
        <end position="158"/>
    </location>
</feature>
<name>A0AAV9HHN0_9PEZI</name>
<protein>
    <submittedName>
        <fullName evidence="2">Uncharacterized protein</fullName>
    </submittedName>
</protein>
<dbReference type="AlphaFoldDB" id="A0AAV9HHN0"/>
<reference evidence="2" key="2">
    <citation type="submission" date="2023-06" db="EMBL/GenBank/DDBJ databases">
        <authorList>
            <consortium name="Lawrence Berkeley National Laboratory"/>
            <person name="Mondo S.J."/>
            <person name="Hensen N."/>
            <person name="Bonometti L."/>
            <person name="Westerberg I."/>
            <person name="Brannstrom I.O."/>
            <person name="Guillou S."/>
            <person name="Cros-Aarteil S."/>
            <person name="Calhoun S."/>
            <person name="Haridas S."/>
            <person name="Kuo A."/>
            <person name="Pangilinan J."/>
            <person name="Riley R."/>
            <person name="Labutti K."/>
            <person name="Andreopoulos B."/>
            <person name="Lipzen A."/>
            <person name="Chen C."/>
            <person name="Yanf M."/>
            <person name="Daum C."/>
            <person name="Ng V."/>
            <person name="Clum A."/>
            <person name="Steindorff A."/>
            <person name="Ohm R."/>
            <person name="Martin F."/>
            <person name="Silar P."/>
            <person name="Natvig D."/>
            <person name="Lalanne C."/>
            <person name="Gautier V."/>
            <person name="Ament-Velasquez S.L."/>
            <person name="Kruys A."/>
            <person name="Hutchinson M.I."/>
            <person name="Powell A.J."/>
            <person name="Barry K."/>
            <person name="Miller A.N."/>
            <person name="Grigoriev I.V."/>
            <person name="Debuchy R."/>
            <person name="Gladieux P."/>
            <person name="Thoren M.H."/>
            <person name="Johannesson H."/>
        </authorList>
    </citation>
    <scope>NUCLEOTIDE SEQUENCE</scope>
    <source>
        <strain evidence="2">PSN324</strain>
    </source>
</reference>
<evidence type="ECO:0000256" key="1">
    <source>
        <dbReference type="SAM" id="MobiDB-lite"/>
    </source>
</evidence>